<dbReference type="EMBL" id="AP027080">
    <property type="protein sequence ID" value="BDU70960.1"/>
    <property type="molecule type" value="Genomic_DNA"/>
</dbReference>
<feature type="region of interest" description="Disordered" evidence="1">
    <location>
        <begin position="58"/>
        <end position="78"/>
    </location>
</feature>
<dbReference type="Pfam" id="PF05147">
    <property type="entry name" value="LANC_like"/>
    <property type="match status" value="1"/>
</dbReference>
<accession>A0AA48GK88</accession>
<dbReference type="NCBIfam" id="TIGR03897">
    <property type="entry name" value="lanti_2_LanM"/>
    <property type="match status" value="1"/>
</dbReference>
<feature type="region of interest" description="Disordered" evidence="1">
    <location>
        <begin position="613"/>
        <end position="634"/>
    </location>
</feature>
<dbReference type="InterPro" id="IPR012341">
    <property type="entry name" value="6hp_glycosidase-like_sf"/>
</dbReference>
<dbReference type="SUPFAM" id="SSF158745">
    <property type="entry name" value="LanC-like"/>
    <property type="match status" value="1"/>
</dbReference>
<dbReference type="InterPro" id="IPR007822">
    <property type="entry name" value="LANC-like"/>
</dbReference>
<dbReference type="GO" id="GO:0031179">
    <property type="term" value="P:peptide modification"/>
    <property type="evidence" value="ECO:0007669"/>
    <property type="project" value="InterPro"/>
</dbReference>
<evidence type="ECO:0000259" key="2">
    <source>
        <dbReference type="Pfam" id="PF13575"/>
    </source>
</evidence>
<reference evidence="4" key="1">
    <citation type="journal article" date="2023" name="Int. J. Syst. Evol. Microbiol.">
        <title>Mesoterricola silvestris gen. nov., sp. nov., Mesoterricola sediminis sp. nov., Geothrix oryzae sp. nov., Geothrix edaphica sp. nov., Geothrix rubra sp. nov., and Geothrix limicola sp. nov., six novel members of Acidobacteriota isolated from soils.</title>
        <authorList>
            <person name="Itoh H."/>
            <person name="Sugisawa Y."/>
            <person name="Mise K."/>
            <person name="Xu Z."/>
            <person name="Kuniyasu M."/>
            <person name="Ushijima N."/>
            <person name="Kawano K."/>
            <person name="Kobayashi E."/>
            <person name="Shiratori Y."/>
            <person name="Masuda Y."/>
            <person name="Senoo K."/>
        </authorList>
    </citation>
    <scope>NUCLEOTIDE SEQUENCE [LARGE SCALE GENOMIC DNA]</scope>
    <source>
        <strain evidence="4">W79</strain>
    </source>
</reference>
<evidence type="ECO:0000256" key="1">
    <source>
        <dbReference type="SAM" id="MobiDB-lite"/>
    </source>
</evidence>
<evidence type="ECO:0000313" key="3">
    <source>
        <dbReference type="EMBL" id="BDU70960.1"/>
    </source>
</evidence>
<dbReference type="RefSeq" id="WP_316413857.1">
    <property type="nucleotide sequence ID" value="NZ_AP027080.1"/>
</dbReference>
<gene>
    <name evidence="3" type="ORF">METEAL_01340</name>
</gene>
<evidence type="ECO:0000313" key="4">
    <source>
        <dbReference type="Proteomes" id="UP001238179"/>
    </source>
</evidence>
<protein>
    <submittedName>
        <fullName evidence="3">Lanthionine synthetase</fullName>
    </submittedName>
</protein>
<keyword evidence="4" id="KW-1185">Reference proteome</keyword>
<proteinExistence type="predicted"/>
<dbReference type="Gene3D" id="1.50.10.10">
    <property type="match status" value="1"/>
</dbReference>
<dbReference type="Pfam" id="PF13575">
    <property type="entry name" value="DUF4135"/>
    <property type="match status" value="1"/>
</dbReference>
<dbReference type="KEGG" id="msil:METEAL_01340"/>
<dbReference type="CDD" id="cd04792">
    <property type="entry name" value="LanM-like"/>
    <property type="match status" value="1"/>
</dbReference>
<dbReference type="GO" id="GO:0005975">
    <property type="term" value="P:carbohydrate metabolic process"/>
    <property type="evidence" value="ECO:0007669"/>
    <property type="project" value="InterPro"/>
</dbReference>
<feature type="region of interest" description="Disordered" evidence="1">
    <location>
        <begin position="1"/>
        <end position="27"/>
    </location>
</feature>
<name>A0AA48GK88_9BACT</name>
<dbReference type="InterPro" id="IPR025410">
    <property type="entry name" value="Lant_dehyd"/>
</dbReference>
<dbReference type="AlphaFoldDB" id="A0AA48GK88"/>
<sequence>MTVRREMRPTAGPFRLEPPSAADSPPDPDWLLRWCQAACRGDGKAFARRLAWDGLDPASASRRAEPSEPGAGAPEREEDPAWRALLAGAGSLPPPSFLDREDPVPFEEVLLPIVLAAGLRLRALPSLAELDCQGDPMADLERALLVQVSALASRVLLREMRAAFRPSQGRYQAWVEALRREGRLEALFGDYPILARMMAATCSHWEAQCEALIRHLVEDGPHLRERFGEGGAVAGFRGNLGDLHRGGRCPVEVRFANGLRLIHKPRNLDLDAAWFHLLAWVNRRNPPLPFAVLDVSCHPDHGWMGFAQAAAPPGGEGEDRLFRRYGMLLALFRVLGGMDAHMENVIVCGEHPILVDLEVLLSPRLRPIAGGEPPPHDHPAFSTGLLPRWDESQSHPLDVSALGSFEAQRHPAWCWVETNTDRMDRVLRPDSVPPGPSTAMHGGVPLSPEPFLEEILAGHRAMYAFLRSHARALVRPDGPLDRFRNRRVRVLLRNTRVYQKLLVGTRLPDVIRDGRSVRLRLELLCQAFHRQAARPPLWPVVAKEQEALLGGDIPLFQGNTDGLDLLDAEGGSLVARAFPRTPLQDVRRRLGELGPRDEALQETLIRASFFCRRDGRPGQESDPLPDPPEGPGNLDEAAWLEEAHRIAARLRAQECAPRGARLRWVTLRSLPVPGRLQVDFAGPDLFQGLGGVALAFAALARTTGDAGSRAMAEAILRDLAALIPHQRGGSWAALPSHGLVGWAGLLYAFSQAAFLLEDAHWLGPARRLLPALDGGAQAPPPLDVVDGLAGSIPALLALHGLTGWSEALERAAGLAQGAVALLGGARRSGFPPGFSRGGSGMAAALARAYASTGESAFLRAAELVLQDEDLSLDAGAPGGSAGTPLPGWADGAPGIGLGRLGVRGAEAGVGRAMAATLALGTRGPDTLAVGALGRADILLQAGHVLGRPEWVQAAQALGSGVVTAARLRGRYRLPWHTSGVALPGLFNGQAGLCYGALRLARPDLVPCWAALAPAGPASGGRRAEP</sequence>
<dbReference type="InterPro" id="IPR017146">
    <property type="entry name" value="Lanti_2_LanM"/>
</dbReference>
<organism evidence="3 4">
    <name type="scientific">Mesoterricola silvestris</name>
    <dbReference type="NCBI Taxonomy" id="2927979"/>
    <lineage>
        <taxon>Bacteria</taxon>
        <taxon>Pseudomonadati</taxon>
        <taxon>Acidobacteriota</taxon>
        <taxon>Holophagae</taxon>
        <taxon>Holophagales</taxon>
        <taxon>Holophagaceae</taxon>
        <taxon>Mesoterricola</taxon>
    </lineage>
</organism>
<dbReference type="PRINTS" id="PR01950">
    <property type="entry name" value="LANCSUPER"/>
</dbReference>
<dbReference type="SMART" id="SM01260">
    <property type="entry name" value="LANC_like"/>
    <property type="match status" value="1"/>
</dbReference>
<dbReference type="Proteomes" id="UP001238179">
    <property type="component" value="Chromosome"/>
</dbReference>
<feature type="domain" description="Lantibiotic biosynthesis protein dehydration" evidence="2">
    <location>
        <begin position="191"/>
        <end position="557"/>
    </location>
</feature>